<protein>
    <submittedName>
        <fullName evidence="3">FHA domain containing protein</fullName>
    </submittedName>
</protein>
<dbReference type="InterPro" id="IPR000253">
    <property type="entry name" value="FHA_dom"/>
</dbReference>
<evidence type="ECO:0000313" key="4">
    <source>
        <dbReference type="Proteomes" id="UP000002730"/>
    </source>
</evidence>
<dbReference type="SMART" id="SM00240">
    <property type="entry name" value="FHA"/>
    <property type="match status" value="1"/>
</dbReference>
<evidence type="ECO:0000256" key="1">
    <source>
        <dbReference type="SAM" id="Phobius"/>
    </source>
</evidence>
<sequence>MFSELSVIFKVIIIIIIYVIIFFALRIMYKDLKGGGRQNQGPKHTPVKRKKYGLEVININPSDNLKIGSVIMISGQIVIGRKDNNDLILSSQYVSGTHARVFLQNDKYLIEDLQSTNGTFLNGERLEGKAQLSIGDTVSIGEAEFKVIG</sequence>
<dbReference type="PROSITE" id="PS50006">
    <property type="entry name" value="FHA_DOMAIN"/>
    <property type="match status" value="1"/>
</dbReference>
<dbReference type="RefSeq" id="WP_010075084.1">
    <property type="nucleotide sequence ID" value="NC_014393.1"/>
</dbReference>
<dbReference type="InterPro" id="IPR008984">
    <property type="entry name" value="SMAD_FHA_dom_sf"/>
</dbReference>
<keyword evidence="1" id="KW-0812">Transmembrane</keyword>
<dbReference type="Gene3D" id="2.60.200.20">
    <property type="match status" value="1"/>
</dbReference>
<name>D9SQ82_CLOC7</name>
<dbReference type="PANTHER" id="PTHR23308">
    <property type="entry name" value="NUCLEAR INHIBITOR OF PROTEIN PHOSPHATASE-1"/>
    <property type="match status" value="1"/>
</dbReference>
<keyword evidence="1" id="KW-1133">Transmembrane helix</keyword>
<evidence type="ECO:0000259" key="2">
    <source>
        <dbReference type="PROSITE" id="PS50006"/>
    </source>
</evidence>
<feature type="transmembrane region" description="Helical" evidence="1">
    <location>
        <begin position="6"/>
        <end position="29"/>
    </location>
</feature>
<keyword evidence="4" id="KW-1185">Reference proteome</keyword>
<dbReference type="STRING" id="573061.Clocel_0369"/>
<dbReference type="eggNOG" id="COG1716">
    <property type="taxonomic scope" value="Bacteria"/>
</dbReference>
<dbReference type="EMBL" id="CP002160">
    <property type="protein sequence ID" value="ADL50149.1"/>
    <property type="molecule type" value="Genomic_DNA"/>
</dbReference>
<dbReference type="HOGENOM" id="CLU_131367_1_1_9"/>
<dbReference type="KEGG" id="ccb:Clocel_0369"/>
<keyword evidence="1" id="KW-0472">Membrane</keyword>
<organism evidence="3 4">
    <name type="scientific">Clostridium cellulovorans (strain ATCC 35296 / DSM 3052 / OCM 3 / 743B)</name>
    <dbReference type="NCBI Taxonomy" id="573061"/>
    <lineage>
        <taxon>Bacteria</taxon>
        <taxon>Bacillati</taxon>
        <taxon>Bacillota</taxon>
        <taxon>Clostridia</taxon>
        <taxon>Eubacteriales</taxon>
        <taxon>Clostridiaceae</taxon>
        <taxon>Clostridium</taxon>
    </lineage>
</organism>
<dbReference type="CDD" id="cd00060">
    <property type="entry name" value="FHA"/>
    <property type="match status" value="1"/>
</dbReference>
<reference evidence="3 4" key="1">
    <citation type="submission" date="2010-08" db="EMBL/GenBank/DDBJ databases">
        <title>Complete sequence of Clostridium cellulovorans 743B.</title>
        <authorList>
            <consortium name="US DOE Joint Genome Institute"/>
            <person name="Lucas S."/>
            <person name="Copeland A."/>
            <person name="Lapidus A."/>
            <person name="Cheng J.-F."/>
            <person name="Bruce D."/>
            <person name="Goodwin L."/>
            <person name="Pitluck S."/>
            <person name="Chertkov O."/>
            <person name="Detter J.C."/>
            <person name="Han C."/>
            <person name="Tapia R."/>
            <person name="Land M."/>
            <person name="Hauser L."/>
            <person name="Chang Y.-J."/>
            <person name="Jeffries C."/>
            <person name="Kyrpides N."/>
            <person name="Ivanova N."/>
            <person name="Mikhailova N."/>
            <person name="Hemme C.L."/>
            <person name="Woyke T."/>
        </authorList>
    </citation>
    <scope>NUCLEOTIDE SEQUENCE [LARGE SCALE GENOMIC DNA]</scope>
    <source>
        <strain evidence="4">ATCC 35296 / DSM 3052 / OCM 3 / 743B</strain>
    </source>
</reference>
<evidence type="ECO:0000313" key="3">
    <source>
        <dbReference type="EMBL" id="ADL50149.1"/>
    </source>
</evidence>
<dbReference type="SUPFAM" id="SSF49879">
    <property type="entry name" value="SMAD/FHA domain"/>
    <property type="match status" value="1"/>
</dbReference>
<dbReference type="InterPro" id="IPR050923">
    <property type="entry name" value="Cell_Proc_Reg/RNA_Proc"/>
</dbReference>
<feature type="domain" description="FHA" evidence="2">
    <location>
        <begin position="77"/>
        <end position="126"/>
    </location>
</feature>
<dbReference type="OrthoDB" id="9816434at2"/>
<dbReference type="Proteomes" id="UP000002730">
    <property type="component" value="Chromosome"/>
</dbReference>
<dbReference type="Pfam" id="PF00498">
    <property type="entry name" value="FHA"/>
    <property type="match status" value="1"/>
</dbReference>
<gene>
    <name evidence="3" type="ordered locus">Clocel_0369</name>
</gene>
<accession>D9SQ82</accession>
<proteinExistence type="predicted"/>
<dbReference type="AlphaFoldDB" id="D9SQ82"/>